<keyword evidence="12 13" id="KW-0368">Histidine biosynthesis</keyword>
<dbReference type="NCBIfam" id="NF001611">
    <property type="entry name" value="PRK00400.1-3"/>
    <property type="match status" value="1"/>
</dbReference>
<dbReference type="InterPro" id="IPR021130">
    <property type="entry name" value="PRib-ATP_PPHydrolase-like"/>
</dbReference>
<keyword evidence="15" id="KW-1185">Reference proteome</keyword>
<keyword evidence="10 13" id="KW-0378">Hydrolase</keyword>
<dbReference type="NCBIfam" id="TIGR03188">
    <property type="entry name" value="histidine_hisI"/>
    <property type="match status" value="1"/>
</dbReference>
<dbReference type="PANTHER" id="PTHR42945:SF9">
    <property type="entry name" value="HISTIDINE BIOSYNTHESIS BIFUNCTIONAL PROTEIN HISIE"/>
    <property type="match status" value="1"/>
</dbReference>
<dbReference type="Pfam" id="PF01503">
    <property type="entry name" value="PRA-PH"/>
    <property type="match status" value="1"/>
</dbReference>
<evidence type="ECO:0000256" key="9">
    <source>
        <dbReference type="ARBA" id="ARBA00022741"/>
    </source>
</evidence>
<protein>
    <recommendedName>
        <fullName evidence="6 13">Phosphoribosyl-ATP pyrophosphatase</fullName>
        <shortName evidence="13">PRA-PH</shortName>
        <ecNumber evidence="5 13">3.6.1.31</ecNumber>
    </recommendedName>
</protein>
<dbReference type="CDD" id="cd11534">
    <property type="entry name" value="NTP-PPase_HisIE_like"/>
    <property type="match status" value="1"/>
</dbReference>
<dbReference type="SUPFAM" id="SSF101386">
    <property type="entry name" value="all-alpha NTP pyrophosphatases"/>
    <property type="match status" value="1"/>
</dbReference>
<dbReference type="KEGG" id="naci:NUH88_10830"/>
<evidence type="ECO:0000313" key="14">
    <source>
        <dbReference type="EMBL" id="UUX52173.1"/>
    </source>
</evidence>
<dbReference type="Proteomes" id="UP001060336">
    <property type="component" value="Chromosome"/>
</dbReference>
<dbReference type="RefSeq" id="WP_257772099.1">
    <property type="nucleotide sequence ID" value="NZ_CP102480.1"/>
</dbReference>
<evidence type="ECO:0000256" key="8">
    <source>
        <dbReference type="ARBA" id="ARBA00022605"/>
    </source>
</evidence>
<evidence type="ECO:0000256" key="2">
    <source>
        <dbReference type="ARBA" id="ARBA00004496"/>
    </source>
</evidence>
<dbReference type="GO" id="GO:0004636">
    <property type="term" value="F:phosphoribosyl-ATP diphosphatase activity"/>
    <property type="evidence" value="ECO:0007669"/>
    <property type="project" value="UniProtKB-UniRule"/>
</dbReference>
<dbReference type="GO" id="GO:0005524">
    <property type="term" value="F:ATP binding"/>
    <property type="evidence" value="ECO:0007669"/>
    <property type="project" value="UniProtKB-KW"/>
</dbReference>
<reference evidence="14" key="1">
    <citation type="submission" date="2022-08" db="EMBL/GenBank/DDBJ databases">
        <title>Nisaea acidiphila sp. nov., isolated from a marine algal debris and emended description of the genus Nisaea Urios et al. 2008.</title>
        <authorList>
            <person name="Kwon K."/>
        </authorList>
    </citation>
    <scope>NUCLEOTIDE SEQUENCE</scope>
    <source>
        <strain evidence="14">MEBiC11861</strain>
    </source>
</reference>
<evidence type="ECO:0000256" key="11">
    <source>
        <dbReference type="ARBA" id="ARBA00022840"/>
    </source>
</evidence>
<gene>
    <name evidence="13" type="primary">hisE</name>
    <name evidence="14" type="ORF">NUH88_10830</name>
</gene>
<evidence type="ECO:0000256" key="3">
    <source>
        <dbReference type="ARBA" id="ARBA00005204"/>
    </source>
</evidence>
<dbReference type="Gene3D" id="1.10.287.1080">
    <property type="entry name" value="MazG-like"/>
    <property type="match status" value="1"/>
</dbReference>
<dbReference type="AlphaFoldDB" id="A0A9J7B3G2"/>
<dbReference type="HAMAP" id="MF_01020">
    <property type="entry name" value="HisE"/>
    <property type="match status" value="1"/>
</dbReference>
<accession>A0A9J7B3G2</accession>
<comment type="similarity">
    <text evidence="4 13">Belongs to the PRA-PH family.</text>
</comment>
<name>A0A9J7B3G2_9PROT</name>
<comment type="pathway">
    <text evidence="3 13">Amino-acid biosynthesis; L-histidine biosynthesis; L-histidine from 5-phospho-alpha-D-ribose 1-diphosphate: step 2/9.</text>
</comment>
<evidence type="ECO:0000256" key="10">
    <source>
        <dbReference type="ARBA" id="ARBA00022801"/>
    </source>
</evidence>
<evidence type="ECO:0000256" key="5">
    <source>
        <dbReference type="ARBA" id="ARBA00012414"/>
    </source>
</evidence>
<proteinExistence type="inferred from homology"/>
<comment type="catalytic activity">
    <reaction evidence="1 13">
        <text>1-(5-phospho-beta-D-ribosyl)-ATP + H2O = 1-(5-phospho-beta-D-ribosyl)-5'-AMP + diphosphate + H(+)</text>
        <dbReference type="Rhea" id="RHEA:22828"/>
        <dbReference type="ChEBI" id="CHEBI:15377"/>
        <dbReference type="ChEBI" id="CHEBI:15378"/>
        <dbReference type="ChEBI" id="CHEBI:33019"/>
        <dbReference type="ChEBI" id="CHEBI:59457"/>
        <dbReference type="ChEBI" id="CHEBI:73183"/>
        <dbReference type="EC" id="3.6.1.31"/>
    </reaction>
</comment>
<keyword evidence="11 13" id="KW-0067">ATP-binding</keyword>
<dbReference type="InterPro" id="IPR008179">
    <property type="entry name" value="HisE"/>
</dbReference>
<evidence type="ECO:0000256" key="7">
    <source>
        <dbReference type="ARBA" id="ARBA00022490"/>
    </source>
</evidence>
<dbReference type="EMBL" id="CP102480">
    <property type="protein sequence ID" value="UUX52173.1"/>
    <property type="molecule type" value="Genomic_DNA"/>
</dbReference>
<dbReference type="EC" id="3.6.1.31" evidence="5 13"/>
<dbReference type="NCBIfam" id="NF001613">
    <property type="entry name" value="PRK00400.1-5"/>
    <property type="match status" value="1"/>
</dbReference>
<keyword evidence="9 13" id="KW-0547">Nucleotide-binding</keyword>
<evidence type="ECO:0000256" key="12">
    <source>
        <dbReference type="ARBA" id="ARBA00023102"/>
    </source>
</evidence>
<keyword evidence="8 13" id="KW-0028">Amino-acid biosynthesis</keyword>
<evidence type="ECO:0000256" key="13">
    <source>
        <dbReference type="HAMAP-Rule" id="MF_01020"/>
    </source>
</evidence>
<keyword evidence="7 13" id="KW-0963">Cytoplasm</keyword>
<evidence type="ECO:0000256" key="6">
    <source>
        <dbReference type="ARBA" id="ARBA00013336"/>
    </source>
</evidence>
<dbReference type="PANTHER" id="PTHR42945">
    <property type="entry name" value="HISTIDINE BIOSYNTHESIS BIFUNCTIONAL PROTEIN"/>
    <property type="match status" value="1"/>
</dbReference>
<sequence length="106" mass="11702">MSEHVLDRLYEVIDSRKGADPESSYTAKLFAKGQKKIAEKLGEEAVETVIEGVTGDAEKLTAESADLLYHLLVLWSAAGVKPDAVWQELARRQGMSGIEEKARRNT</sequence>
<dbReference type="GO" id="GO:0005737">
    <property type="term" value="C:cytoplasm"/>
    <property type="evidence" value="ECO:0007669"/>
    <property type="project" value="UniProtKB-SubCell"/>
</dbReference>
<dbReference type="GO" id="GO:0000105">
    <property type="term" value="P:L-histidine biosynthetic process"/>
    <property type="evidence" value="ECO:0007669"/>
    <property type="project" value="UniProtKB-UniRule"/>
</dbReference>
<evidence type="ECO:0000313" key="15">
    <source>
        <dbReference type="Proteomes" id="UP001060336"/>
    </source>
</evidence>
<evidence type="ECO:0000256" key="4">
    <source>
        <dbReference type="ARBA" id="ARBA00009392"/>
    </source>
</evidence>
<evidence type="ECO:0000256" key="1">
    <source>
        <dbReference type="ARBA" id="ARBA00001460"/>
    </source>
</evidence>
<dbReference type="FunFam" id="1.10.287.1080:FF:000002">
    <property type="entry name" value="Histidine biosynthesis bifunctional protein HisIE"/>
    <property type="match status" value="1"/>
</dbReference>
<comment type="subcellular location">
    <subcellularLocation>
        <location evidence="2 13">Cytoplasm</location>
    </subcellularLocation>
</comment>
<organism evidence="14 15">
    <name type="scientific">Nisaea acidiphila</name>
    <dbReference type="NCBI Taxonomy" id="1862145"/>
    <lineage>
        <taxon>Bacteria</taxon>
        <taxon>Pseudomonadati</taxon>
        <taxon>Pseudomonadota</taxon>
        <taxon>Alphaproteobacteria</taxon>
        <taxon>Rhodospirillales</taxon>
        <taxon>Thalassobaculaceae</taxon>
        <taxon>Nisaea</taxon>
    </lineage>
</organism>